<dbReference type="Proteomes" id="UP000638981">
    <property type="component" value="Unassembled WGS sequence"/>
</dbReference>
<dbReference type="Pfam" id="PF00126">
    <property type="entry name" value="HTH_1"/>
    <property type="match status" value="1"/>
</dbReference>
<reference evidence="6" key="1">
    <citation type="journal article" date="2014" name="Int. J. Syst. Evol. Microbiol.">
        <title>Complete genome sequence of Corynebacterium casei LMG S-19264T (=DSM 44701T), isolated from a smear-ripened cheese.</title>
        <authorList>
            <consortium name="US DOE Joint Genome Institute (JGI-PGF)"/>
            <person name="Walter F."/>
            <person name="Albersmeier A."/>
            <person name="Kalinowski J."/>
            <person name="Ruckert C."/>
        </authorList>
    </citation>
    <scope>NUCLEOTIDE SEQUENCE</scope>
    <source>
        <strain evidence="6">KCTC 23310</strain>
    </source>
</reference>
<dbReference type="InterPro" id="IPR036390">
    <property type="entry name" value="WH_DNA-bd_sf"/>
</dbReference>
<evidence type="ECO:0000313" key="7">
    <source>
        <dbReference type="Proteomes" id="UP000638981"/>
    </source>
</evidence>
<keyword evidence="7" id="KW-1185">Reference proteome</keyword>
<organism evidence="6 7">
    <name type="scientific">Neogemmobacter tilapiae</name>
    <dbReference type="NCBI Taxonomy" id="875041"/>
    <lineage>
        <taxon>Bacteria</taxon>
        <taxon>Pseudomonadati</taxon>
        <taxon>Pseudomonadota</taxon>
        <taxon>Alphaproteobacteria</taxon>
        <taxon>Rhodobacterales</taxon>
        <taxon>Paracoccaceae</taxon>
        <taxon>Neogemmobacter</taxon>
    </lineage>
</organism>
<comment type="caution">
    <text evidence="6">The sequence shown here is derived from an EMBL/GenBank/DDBJ whole genome shotgun (WGS) entry which is preliminary data.</text>
</comment>
<dbReference type="InterPro" id="IPR058163">
    <property type="entry name" value="LysR-type_TF_proteobact-type"/>
</dbReference>
<sequence length="288" mass="30430">MPVSPPIPKLPPLRALRAFESAGRLGSFAAAASELGVTPGAVTALIKGLEADLGAPLFTRQPRGVELTALGAETLAAFTAAFDALGLATRALWSSAAPRAVHIATLPAIAQLWLSPRLPALRSLAPDIAISITAMEAPPNLKRSPHDLCLFFSDGPGQVIASDVIYPVCAPSLAPRLQSPDDLAHVPCLTDSAWDQDWPRWLAAANTRITPRGPIFSLYALALEEALNGAGVLIGHHPLVAPHLESGRLVAPFALRLPVKPPLRLWSARPLEKGHAARRVADRLTGQE</sequence>
<keyword evidence="4" id="KW-0804">Transcription</keyword>
<gene>
    <name evidence="6" type="ORF">GCM10007315_15560</name>
</gene>
<proteinExistence type="inferred from homology"/>
<protein>
    <submittedName>
        <fullName evidence="6">LysR family transcriptional regulator</fullName>
    </submittedName>
</protein>
<evidence type="ECO:0000256" key="4">
    <source>
        <dbReference type="ARBA" id="ARBA00023163"/>
    </source>
</evidence>
<dbReference type="PANTHER" id="PTHR30537:SF74">
    <property type="entry name" value="HTH-TYPE TRANSCRIPTIONAL REGULATOR TRPI"/>
    <property type="match status" value="1"/>
</dbReference>
<evidence type="ECO:0000259" key="5">
    <source>
        <dbReference type="PROSITE" id="PS50931"/>
    </source>
</evidence>
<dbReference type="GO" id="GO:0043565">
    <property type="term" value="F:sequence-specific DNA binding"/>
    <property type="evidence" value="ECO:0007669"/>
    <property type="project" value="TreeGrafter"/>
</dbReference>
<evidence type="ECO:0000256" key="1">
    <source>
        <dbReference type="ARBA" id="ARBA00009437"/>
    </source>
</evidence>
<reference evidence="6" key="2">
    <citation type="submission" date="2020-09" db="EMBL/GenBank/DDBJ databases">
        <authorList>
            <person name="Sun Q."/>
            <person name="Kim S."/>
        </authorList>
    </citation>
    <scope>NUCLEOTIDE SEQUENCE</scope>
    <source>
        <strain evidence="6">KCTC 23310</strain>
    </source>
</reference>
<dbReference type="GO" id="GO:0006351">
    <property type="term" value="P:DNA-templated transcription"/>
    <property type="evidence" value="ECO:0007669"/>
    <property type="project" value="TreeGrafter"/>
</dbReference>
<dbReference type="InterPro" id="IPR005119">
    <property type="entry name" value="LysR_subst-bd"/>
</dbReference>
<dbReference type="Pfam" id="PF03466">
    <property type="entry name" value="LysR_substrate"/>
    <property type="match status" value="1"/>
</dbReference>
<dbReference type="Gene3D" id="3.40.190.10">
    <property type="entry name" value="Periplasmic binding protein-like II"/>
    <property type="match status" value="2"/>
</dbReference>
<dbReference type="PROSITE" id="PS50931">
    <property type="entry name" value="HTH_LYSR"/>
    <property type="match status" value="1"/>
</dbReference>
<dbReference type="Gene3D" id="1.10.10.10">
    <property type="entry name" value="Winged helix-like DNA-binding domain superfamily/Winged helix DNA-binding domain"/>
    <property type="match status" value="1"/>
</dbReference>
<evidence type="ECO:0000313" key="6">
    <source>
        <dbReference type="EMBL" id="GHC53696.1"/>
    </source>
</evidence>
<evidence type="ECO:0000256" key="3">
    <source>
        <dbReference type="ARBA" id="ARBA00023125"/>
    </source>
</evidence>
<name>A0A918TLN3_9RHOB</name>
<dbReference type="RefSeq" id="WP_189411069.1">
    <property type="nucleotide sequence ID" value="NZ_BMYJ01000004.1"/>
</dbReference>
<evidence type="ECO:0000256" key="2">
    <source>
        <dbReference type="ARBA" id="ARBA00023015"/>
    </source>
</evidence>
<keyword evidence="3" id="KW-0238">DNA-binding</keyword>
<accession>A0A918TLN3</accession>
<dbReference type="InterPro" id="IPR000847">
    <property type="entry name" value="LysR_HTH_N"/>
</dbReference>
<comment type="similarity">
    <text evidence="1">Belongs to the LysR transcriptional regulatory family.</text>
</comment>
<feature type="domain" description="HTH lysR-type" evidence="5">
    <location>
        <begin position="11"/>
        <end position="68"/>
    </location>
</feature>
<dbReference type="InterPro" id="IPR036388">
    <property type="entry name" value="WH-like_DNA-bd_sf"/>
</dbReference>
<dbReference type="GO" id="GO:0003700">
    <property type="term" value="F:DNA-binding transcription factor activity"/>
    <property type="evidence" value="ECO:0007669"/>
    <property type="project" value="InterPro"/>
</dbReference>
<dbReference type="AlphaFoldDB" id="A0A918TLN3"/>
<dbReference type="SUPFAM" id="SSF46785">
    <property type="entry name" value="Winged helix' DNA-binding domain"/>
    <property type="match status" value="1"/>
</dbReference>
<dbReference type="SUPFAM" id="SSF53850">
    <property type="entry name" value="Periplasmic binding protein-like II"/>
    <property type="match status" value="1"/>
</dbReference>
<keyword evidence="2" id="KW-0805">Transcription regulation</keyword>
<dbReference type="EMBL" id="BMYJ01000004">
    <property type="protein sequence ID" value="GHC53696.1"/>
    <property type="molecule type" value="Genomic_DNA"/>
</dbReference>
<dbReference type="PANTHER" id="PTHR30537">
    <property type="entry name" value="HTH-TYPE TRANSCRIPTIONAL REGULATOR"/>
    <property type="match status" value="1"/>
</dbReference>